<organism evidence="1 2">
    <name type="scientific">Batillaria attramentaria</name>
    <dbReference type="NCBI Taxonomy" id="370345"/>
    <lineage>
        <taxon>Eukaryota</taxon>
        <taxon>Metazoa</taxon>
        <taxon>Spiralia</taxon>
        <taxon>Lophotrochozoa</taxon>
        <taxon>Mollusca</taxon>
        <taxon>Gastropoda</taxon>
        <taxon>Caenogastropoda</taxon>
        <taxon>Sorbeoconcha</taxon>
        <taxon>Cerithioidea</taxon>
        <taxon>Batillariidae</taxon>
        <taxon>Batillaria</taxon>
    </lineage>
</organism>
<feature type="non-terminal residue" evidence="1">
    <location>
        <position position="1"/>
    </location>
</feature>
<protein>
    <submittedName>
        <fullName evidence="1">Uncharacterized protein</fullName>
    </submittedName>
</protein>
<accession>A0ABD0JKA8</accession>
<name>A0ABD0JKA8_9CAEN</name>
<dbReference type="EMBL" id="JACVVK020000415">
    <property type="protein sequence ID" value="KAK7475105.1"/>
    <property type="molecule type" value="Genomic_DNA"/>
</dbReference>
<reference evidence="1 2" key="1">
    <citation type="journal article" date="2023" name="Sci. Data">
        <title>Genome assembly of the Korean intertidal mud-creeper Batillaria attramentaria.</title>
        <authorList>
            <person name="Patra A.K."/>
            <person name="Ho P.T."/>
            <person name="Jun S."/>
            <person name="Lee S.J."/>
            <person name="Kim Y."/>
            <person name="Won Y.J."/>
        </authorList>
    </citation>
    <scope>NUCLEOTIDE SEQUENCE [LARGE SCALE GENOMIC DNA]</scope>
    <source>
        <strain evidence="1">Wonlab-2016</strain>
    </source>
</reference>
<evidence type="ECO:0000313" key="2">
    <source>
        <dbReference type="Proteomes" id="UP001519460"/>
    </source>
</evidence>
<dbReference type="AlphaFoldDB" id="A0ABD0JKA8"/>
<proteinExistence type="predicted"/>
<keyword evidence="2" id="KW-1185">Reference proteome</keyword>
<evidence type="ECO:0000313" key="1">
    <source>
        <dbReference type="EMBL" id="KAK7475105.1"/>
    </source>
</evidence>
<gene>
    <name evidence="1" type="ORF">BaRGS_00033657</name>
</gene>
<sequence>NMTTRDTGRYQISLDQPMNADEAGDKGPAFVDRKTIGVAPQFDPANTTSLMAVALQRWREAWQNSLFALAQFTSVPVSKPRFRRRRFALTRRKSVSVIPLVRKACNEVIEEKEKLALDAPVAGLYIICCGPDTACGPCDEIARVAAIKRTGLCGSRLVMVQ</sequence>
<feature type="non-terminal residue" evidence="1">
    <location>
        <position position="161"/>
    </location>
</feature>
<dbReference type="Proteomes" id="UP001519460">
    <property type="component" value="Unassembled WGS sequence"/>
</dbReference>
<comment type="caution">
    <text evidence="1">The sequence shown here is derived from an EMBL/GenBank/DDBJ whole genome shotgun (WGS) entry which is preliminary data.</text>
</comment>